<dbReference type="GO" id="GO:0008483">
    <property type="term" value="F:transaminase activity"/>
    <property type="evidence" value="ECO:0007669"/>
    <property type="project" value="UniProtKB-KW"/>
</dbReference>
<accession>A0ABW5BLW5</accession>
<evidence type="ECO:0000256" key="4">
    <source>
        <dbReference type="RuleBase" id="RU004504"/>
    </source>
</evidence>
<keyword evidence="7" id="KW-1185">Reference proteome</keyword>
<evidence type="ECO:0000256" key="1">
    <source>
        <dbReference type="ARBA" id="ARBA00001933"/>
    </source>
</evidence>
<dbReference type="InterPro" id="IPR015421">
    <property type="entry name" value="PyrdxlP-dep_Trfase_major"/>
</dbReference>
<sequence>MNIDLQKIFTDTPGKKTCVHLNNCGSSLMPQSVLDAQVDHLKLEAAIGGYEAANKRRDAIEGVYDSVARLINCHRDEVAVVENATVGWAMAFYAIPFKAGDRILTVEAEYASNYVAYLQLAKQKGVEITVIPSDDKGQTSLCALEELIDDRVKLISVTHVPTNSGLVNPVEAIGAIARKHNILYLVDACQSAGQMPLDVEKIQCDILTATARKFLRGPRGVGFLYVRSSILDQLHPPMIDLYSASWTSPNEYVLRPDARRFENWENNYAAKLGLGACVDYALEVGLDNIKTRIDELASHLRENLAKIKRVKLHTFGAAHNAPQQCGIVTFSIDDIKSLDAVTEILSRGVNVSGSSPSSTLIDATNNNLPILIRSSVHYFNDHDEIDKFLQIIKDIAAS</sequence>
<dbReference type="Pfam" id="PF00266">
    <property type="entry name" value="Aminotran_5"/>
    <property type="match status" value="1"/>
</dbReference>
<dbReference type="PROSITE" id="PS00595">
    <property type="entry name" value="AA_TRANSFER_CLASS_5"/>
    <property type="match status" value="1"/>
</dbReference>
<comment type="similarity">
    <text evidence="3">Belongs to the class-V pyridoxal-phosphate-dependent aminotransferase family.</text>
</comment>
<comment type="cofactor">
    <cofactor evidence="1 4">
        <name>pyridoxal 5'-phosphate</name>
        <dbReference type="ChEBI" id="CHEBI:597326"/>
    </cofactor>
</comment>
<dbReference type="RefSeq" id="WP_380250913.1">
    <property type="nucleotide sequence ID" value="NZ_JBHUII010000004.1"/>
</dbReference>
<evidence type="ECO:0000313" key="6">
    <source>
        <dbReference type="EMBL" id="MFD2205878.1"/>
    </source>
</evidence>
<dbReference type="PANTHER" id="PTHR43586">
    <property type="entry name" value="CYSTEINE DESULFURASE"/>
    <property type="match status" value="1"/>
</dbReference>
<dbReference type="EMBL" id="JBHUII010000004">
    <property type="protein sequence ID" value="MFD2205878.1"/>
    <property type="molecule type" value="Genomic_DNA"/>
</dbReference>
<keyword evidence="2" id="KW-0663">Pyridoxal phosphate</keyword>
<dbReference type="InterPro" id="IPR015424">
    <property type="entry name" value="PyrdxlP-dep_Trfase"/>
</dbReference>
<comment type="caution">
    <text evidence="6">The sequence shown here is derived from an EMBL/GenBank/DDBJ whole genome shotgun (WGS) entry which is preliminary data.</text>
</comment>
<dbReference type="Gene3D" id="3.90.1150.10">
    <property type="entry name" value="Aspartate Aminotransferase, domain 1"/>
    <property type="match status" value="1"/>
</dbReference>
<dbReference type="PANTHER" id="PTHR43586:SF24">
    <property type="entry name" value="BLR4730 PROTEIN"/>
    <property type="match status" value="1"/>
</dbReference>
<organism evidence="6 7">
    <name type="scientific">Kiloniella antarctica</name>
    <dbReference type="NCBI Taxonomy" id="1550907"/>
    <lineage>
        <taxon>Bacteria</taxon>
        <taxon>Pseudomonadati</taxon>
        <taxon>Pseudomonadota</taxon>
        <taxon>Alphaproteobacteria</taxon>
        <taxon>Rhodospirillales</taxon>
        <taxon>Kiloniellaceae</taxon>
        <taxon>Kiloniella</taxon>
    </lineage>
</organism>
<evidence type="ECO:0000259" key="5">
    <source>
        <dbReference type="Pfam" id="PF00266"/>
    </source>
</evidence>
<dbReference type="InterPro" id="IPR000192">
    <property type="entry name" value="Aminotrans_V_dom"/>
</dbReference>
<gene>
    <name evidence="6" type="ORF">ACFSKO_09660</name>
</gene>
<protein>
    <submittedName>
        <fullName evidence="6">Aminotransferase class V-fold PLP-dependent enzyme</fullName>
    </submittedName>
</protein>
<dbReference type="Gene3D" id="3.40.640.10">
    <property type="entry name" value="Type I PLP-dependent aspartate aminotransferase-like (Major domain)"/>
    <property type="match status" value="1"/>
</dbReference>
<reference evidence="7" key="1">
    <citation type="journal article" date="2019" name="Int. J. Syst. Evol. Microbiol.">
        <title>The Global Catalogue of Microorganisms (GCM) 10K type strain sequencing project: providing services to taxonomists for standard genome sequencing and annotation.</title>
        <authorList>
            <consortium name="The Broad Institute Genomics Platform"/>
            <consortium name="The Broad Institute Genome Sequencing Center for Infectious Disease"/>
            <person name="Wu L."/>
            <person name="Ma J."/>
        </authorList>
    </citation>
    <scope>NUCLEOTIDE SEQUENCE [LARGE SCALE GENOMIC DNA]</scope>
    <source>
        <strain evidence="7">CGMCC 4.7192</strain>
    </source>
</reference>
<dbReference type="SUPFAM" id="SSF53383">
    <property type="entry name" value="PLP-dependent transferases"/>
    <property type="match status" value="1"/>
</dbReference>
<dbReference type="InterPro" id="IPR015422">
    <property type="entry name" value="PyrdxlP-dep_Trfase_small"/>
</dbReference>
<dbReference type="InterPro" id="IPR020578">
    <property type="entry name" value="Aminotrans_V_PyrdxlP_BS"/>
</dbReference>
<evidence type="ECO:0000256" key="3">
    <source>
        <dbReference type="RuleBase" id="RU004075"/>
    </source>
</evidence>
<dbReference type="Proteomes" id="UP001597294">
    <property type="component" value="Unassembled WGS sequence"/>
</dbReference>
<keyword evidence="6" id="KW-0032">Aminotransferase</keyword>
<name>A0ABW5BLW5_9PROT</name>
<evidence type="ECO:0000256" key="2">
    <source>
        <dbReference type="ARBA" id="ARBA00022898"/>
    </source>
</evidence>
<feature type="domain" description="Aminotransferase class V" evidence="5">
    <location>
        <begin position="20"/>
        <end position="388"/>
    </location>
</feature>
<proteinExistence type="inferred from homology"/>
<keyword evidence="6" id="KW-0808">Transferase</keyword>
<evidence type="ECO:0000313" key="7">
    <source>
        <dbReference type="Proteomes" id="UP001597294"/>
    </source>
</evidence>